<keyword evidence="8" id="KW-0106">Calcium</keyword>
<dbReference type="InterPro" id="IPR052063">
    <property type="entry name" value="Polysaccharide_Lyase_1"/>
</dbReference>
<dbReference type="GO" id="GO:0030570">
    <property type="term" value="F:pectate lyase activity"/>
    <property type="evidence" value="ECO:0007669"/>
    <property type="project" value="UniProtKB-EC"/>
</dbReference>
<keyword evidence="5" id="KW-0964">Secreted</keyword>
<evidence type="ECO:0000256" key="13">
    <source>
        <dbReference type="ARBA" id="ARBA00023326"/>
    </source>
</evidence>
<comment type="subcellular location">
    <subcellularLocation>
        <location evidence="2">Secreted</location>
    </subcellularLocation>
</comment>
<evidence type="ECO:0000256" key="16">
    <source>
        <dbReference type="SAM" id="Phobius"/>
    </source>
</evidence>
<feature type="compositionally biased region" description="Polar residues" evidence="15">
    <location>
        <begin position="752"/>
        <end position="763"/>
    </location>
</feature>
<evidence type="ECO:0000256" key="7">
    <source>
        <dbReference type="ARBA" id="ARBA00022729"/>
    </source>
</evidence>
<keyword evidence="7" id="KW-0732">Signal</keyword>
<name>A0A1J5TDI2_9ARCH</name>
<keyword evidence="16" id="KW-0472">Membrane</keyword>
<feature type="region of interest" description="Disordered" evidence="15">
    <location>
        <begin position="751"/>
        <end position="772"/>
    </location>
</feature>
<protein>
    <recommendedName>
        <fullName evidence="4">pectate lyase</fullName>
        <ecNumber evidence="4">4.2.2.2</ecNumber>
    </recommendedName>
</protein>
<evidence type="ECO:0000313" key="18">
    <source>
        <dbReference type="Proteomes" id="UP000183080"/>
    </source>
</evidence>
<comment type="caution">
    <text evidence="17">The sequence shown here is derived from an EMBL/GenBank/DDBJ whole genome shotgun (WGS) entry which is preliminary data.</text>
</comment>
<gene>
    <name evidence="17" type="ORF">BD935_01190</name>
</gene>
<dbReference type="EC" id="4.2.2.2" evidence="4"/>
<dbReference type="Proteomes" id="UP000183080">
    <property type="component" value="Unassembled WGS sequence"/>
</dbReference>
<dbReference type="GO" id="GO:0071555">
    <property type="term" value="P:cell wall organization"/>
    <property type="evidence" value="ECO:0007669"/>
    <property type="project" value="UniProtKB-KW"/>
</dbReference>
<keyword evidence="11" id="KW-0119">Carbohydrate metabolism</keyword>
<keyword evidence="10" id="KW-0456">Lyase</keyword>
<comment type="similarity">
    <text evidence="3">Belongs to the polysaccharide lyase 1 family.</text>
</comment>
<dbReference type="InterPro" id="IPR059100">
    <property type="entry name" value="TSP3_bac"/>
</dbReference>
<dbReference type="PANTHER" id="PTHR42970:SF1">
    <property type="entry name" value="PECTATE LYASE C-RELATED"/>
    <property type="match status" value="1"/>
</dbReference>
<evidence type="ECO:0000256" key="15">
    <source>
        <dbReference type="SAM" id="MobiDB-lite"/>
    </source>
</evidence>
<evidence type="ECO:0000313" key="17">
    <source>
        <dbReference type="EMBL" id="OIR19002.1"/>
    </source>
</evidence>
<organism evidence="17 18">
    <name type="scientific">Marine Group III euryarchaeote CG-Epi1</name>
    <dbReference type="NCBI Taxonomy" id="1888995"/>
    <lineage>
        <taxon>Archaea</taxon>
        <taxon>Methanobacteriati</taxon>
        <taxon>Thermoplasmatota</taxon>
        <taxon>Thermoplasmata</taxon>
        <taxon>Candidatus Thermoprofundales</taxon>
    </lineage>
</organism>
<evidence type="ECO:0000256" key="8">
    <source>
        <dbReference type="ARBA" id="ARBA00022837"/>
    </source>
</evidence>
<feature type="compositionally biased region" description="Acidic residues" evidence="15">
    <location>
        <begin position="960"/>
        <end position="974"/>
    </location>
</feature>
<dbReference type="STRING" id="1888995.BD935_01190"/>
<evidence type="ECO:0000256" key="4">
    <source>
        <dbReference type="ARBA" id="ARBA00012272"/>
    </source>
</evidence>
<evidence type="ECO:0000256" key="3">
    <source>
        <dbReference type="ARBA" id="ARBA00010980"/>
    </source>
</evidence>
<dbReference type="GO" id="GO:0005509">
    <property type="term" value="F:calcium ion binding"/>
    <property type="evidence" value="ECO:0007669"/>
    <property type="project" value="InterPro"/>
</dbReference>
<dbReference type="PANTHER" id="PTHR42970">
    <property type="entry name" value="PECTATE LYASE C-RELATED"/>
    <property type="match status" value="1"/>
</dbReference>
<evidence type="ECO:0000256" key="2">
    <source>
        <dbReference type="ARBA" id="ARBA00004613"/>
    </source>
</evidence>
<feature type="region of interest" description="Disordered" evidence="15">
    <location>
        <begin position="115"/>
        <end position="169"/>
    </location>
</feature>
<evidence type="ECO:0000256" key="9">
    <source>
        <dbReference type="ARBA" id="ARBA00023180"/>
    </source>
</evidence>
<evidence type="ECO:0000256" key="12">
    <source>
        <dbReference type="ARBA" id="ARBA00023316"/>
    </source>
</evidence>
<keyword evidence="16" id="KW-1133">Transmembrane helix</keyword>
<dbReference type="Gene3D" id="4.10.1080.10">
    <property type="entry name" value="TSP type-3 repeat"/>
    <property type="match status" value="1"/>
</dbReference>
<dbReference type="PROSITE" id="PS00018">
    <property type="entry name" value="EF_HAND_1"/>
    <property type="match status" value="5"/>
</dbReference>
<evidence type="ECO:0000256" key="6">
    <source>
        <dbReference type="ARBA" id="ARBA00022723"/>
    </source>
</evidence>
<keyword evidence="16" id="KW-0812">Transmembrane</keyword>
<keyword evidence="13" id="KW-0624">Polysaccharide degradation</keyword>
<feature type="compositionally biased region" description="Acidic residues" evidence="15">
    <location>
        <begin position="145"/>
        <end position="155"/>
    </location>
</feature>
<dbReference type="InterPro" id="IPR028974">
    <property type="entry name" value="TSP_type-3_rpt"/>
</dbReference>
<evidence type="ECO:0000256" key="11">
    <source>
        <dbReference type="ARBA" id="ARBA00023277"/>
    </source>
</evidence>
<dbReference type="EMBL" id="MIZA01000019">
    <property type="protein sequence ID" value="OIR19002.1"/>
    <property type="molecule type" value="Genomic_DNA"/>
</dbReference>
<keyword evidence="9" id="KW-0325">Glycoprotein</keyword>
<dbReference type="InterPro" id="IPR018247">
    <property type="entry name" value="EF_Hand_1_Ca_BS"/>
</dbReference>
<keyword evidence="6" id="KW-0479">Metal-binding</keyword>
<accession>A0A1J5TDI2</accession>
<proteinExistence type="inferred from homology"/>
<evidence type="ECO:0000256" key="5">
    <source>
        <dbReference type="ARBA" id="ARBA00022525"/>
    </source>
</evidence>
<feature type="transmembrane region" description="Helical" evidence="16">
    <location>
        <begin position="12"/>
        <end position="31"/>
    </location>
</feature>
<evidence type="ECO:0000256" key="1">
    <source>
        <dbReference type="ARBA" id="ARBA00000695"/>
    </source>
</evidence>
<evidence type="ECO:0000256" key="10">
    <source>
        <dbReference type="ARBA" id="ARBA00023239"/>
    </source>
</evidence>
<dbReference type="Pfam" id="PF18884">
    <property type="entry name" value="TSP3_bac"/>
    <property type="match status" value="8"/>
</dbReference>
<evidence type="ECO:0000256" key="14">
    <source>
        <dbReference type="ARBA" id="ARBA00025679"/>
    </source>
</evidence>
<sequence>MADSESGGGRRYVVLAVVIMLLAALPFSPFVSFRSSQHIDTESASLDSNLPTKDSDNDGLPDWWEMEFNLDPFDASDALLDSDQDGHDRNRNGILEEEEFFTNLMEFEIRNLLGNSTNPTNSDSDGDGMPDGWEVYYNLNPIGDYDADSDEDNDGYDANRNSDISPNERHTNLEEYLAGTSPWQFDSDGDRMPDGWELFYGLNPTSSSDAWFDSDSDGWDSDYDGELIYEERYFNYMEYFNDTNPLVSDTDGDTMPDGWEVIFELDPLRPSDNFEDKENDGLVNVYEYNNSLVLTGWLDRDGIFTTRPDIADTDGDGLTDIDELFIHLTDPTHNDTDDDGMPDGWEVTYDLNPISSLDANEDADDDGWDFDRNFIIAGSEKFTNLEEYLNSTNPRESDTDGDGMPDGWEAFYDLNPTDSNDANQDYDSDGYDSNRDTFISNNEKYTNYEEFLNNTIPNKNDTDEDGMWDGWEIYYSLNPLDDFDATVDNDMDGFDSNYNGTLEEDEEHNNLLEFQADTHPYLEDTDADGMLDGWEWKYGLNPLNPADAGADPDQDGVINRFEYNNTAAGSYIEVDGITHTNPKDNDTDNDGLLDGEELFNYLTDPTHNDTDGDGMPDGWEVKYGLNPLDPNDALLDLDSDGFDYNWDGNLSGEEYSNLFEYLNGTDPTNGDTDGDGMSDGWEVHWGFQPNNSSDALSDPDNDGLFNLYEFNNSNIEGFDNEVISPDSIFGSNPLLKDTDGDLIEDGEECFSGNDTYVTDPSNPDSDDDGMPDGWEFLNSLNPFDSSDADQDLDDDGWDFDRNGTIEFSELYTNYEEYLNGTDPRNNDTDGDGMPDGWEAFYGLNPNLALDSSLDFDSDGYDADGDGEMSPDEKFTNYEEFLMDSNPALADTDGDNCTDGWEIYWNDNRPANETRTINLLDGSDGFLDYDDDGWEDWDGISYPFPNWREEVANTNPWNPDTDGDSMTDGYEADNG</sequence>
<comment type="catalytic activity">
    <reaction evidence="1">
        <text>Eliminative cleavage of (1-&gt;4)-alpha-D-galacturonan to give oligosaccharides with 4-deoxy-alpha-D-galact-4-enuronosyl groups at their non-reducing ends.</text>
        <dbReference type="EC" id="4.2.2.2"/>
    </reaction>
</comment>
<keyword evidence="12" id="KW-0961">Cell wall biogenesis/degradation</keyword>
<reference evidence="17 18" key="1">
    <citation type="submission" date="2016-08" db="EMBL/GenBank/DDBJ databases">
        <title>New Insights into Marine Group III Euryarchaeota, from dark to light.</title>
        <authorList>
            <person name="Haro-Moreno J.M."/>
            <person name="Rodriguez-Valera F."/>
            <person name="Lopez-Garcia P."/>
            <person name="Moreira D."/>
            <person name="Martin-Cuadrado A.B."/>
        </authorList>
    </citation>
    <scope>NUCLEOTIDE SEQUENCE [LARGE SCALE GENOMIC DNA]</scope>
    <source>
        <strain evidence="17">CG-Epi1</strain>
    </source>
</reference>
<dbReference type="GO" id="GO:0000272">
    <property type="term" value="P:polysaccharide catabolic process"/>
    <property type="evidence" value="ECO:0007669"/>
    <property type="project" value="UniProtKB-KW"/>
</dbReference>
<feature type="region of interest" description="Disordered" evidence="15">
    <location>
        <begin position="948"/>
        <end position="974"/>
    </location>
</feature>
<comment type="function">
    <text evidence="14">Pectinolytic enzyme consist of four classes of enzymes: pectin lyase, polygalacturonase, pectin methylesterase and rhamnogalacturonase. Among pectinolytic enzymes, pectin lyase is the most important in depolymerization of pectin, since it cleaves internal glycosidic bonds of highly methylated pectins. Favors pectate, the anion, over pectin, the methyl ester.</text>
</comment>
<dbReference type="AlphaFoldDB" id="A0A1J5TDI2"/>